<dbReference type="SUPFAM" id="SSF55103">
    <property type="entry name" value="FAD-linked oxidases, C-terminal domain"/>
    <property type="match status" value="1"/>
</dbReference>
<dbReference type="GO" id="GO:0016491">
    <property type="term" value="F:oxidoreductase activity"/>
    <property type="evidence" value="ECO:0007669"/>
    <property type="project" value="UniProtKB-KW"/>
</dbReference>
<dbReference type="InterPro" id="IPR050416">
    <property type="entry name" value="FAD-linked_Oxidoreductase"/>
</dbReference>
<dbReference type="InterPro" id="IPR016166">
    <property type="entry name" value="FAD-bd_PCMH"/>
</dbReference>
<dbReference type="InterPro" id="IPR006094">
    <property type="entry name" value="Oxid_FAD_bind_N"/>
</dbReference>
<dbReference type="EMBL" id="MSZS01000005">
    <property type="protein sequence ID" value="PKX92318.1"/>
    <property type="molecule type" value="Genomic_DNA"/>
</dbReference>
<keyword evidence="4" id="KW-0274">FAD</keyword>
<dbReference type="AlphaFoldDB" id="A0A2I1C3Y0"/>
<dbReference type="InterPro" id="IPR016169">
    <property type="entry name" value="FAD-bd_PCMH_sub2"/>
</dbReference>
<evidence type="ECO:0000313" key="7">
    <source>
        <dbReference type="EMBL" id="PKX92318.1"/>
    </source>
</evidence>
<dbReference type="InterPro" id="IPR012951">
    <property type="entry name" value="BBE"/>
</dbReference>
<dbReference type="Proteomes" id="UP000234474">
    <property type="component" value="Unassembled WGS sequence"/>
</dbReference>
<keyword evidence="8" id="KW-1185">Reference proteome</keyword>
<dbReference type="Pfam" id="PF01565">
    <property type="entry name" value="FAD_binding_4"/>
    <property type="match status" value="1"/>
</dbReference>
<dbReference type="PROSITE" id="PS51387">
    <property type="entry name" value="FAD_PCMH"/>
    <property type="match status" value="1"/>
</dbReference>
<organism evidence="7 8">
    <name type="scientific">Aspergillus novofumigatus (strain IBT 16806)</name>
    <dbReference type="NCBI Taxonomy" id="1392255"/>
    <lineage>
        <taxon>Eukaryota</taxon>
        <taxon>Fungi</taxon>
        <taxon>Dikarya</taxon>
        <taxon>Ascomycota</taxon>
        <taxon>Pezizomycotina</taxon>
        <taxon>Eurotiomycetes</taxon>
        <taxon>Eurotiomycetidae</taxon>
        <taxon>Eurotiales</taxon>
        <taxon>Aspergillaceae</taxon>
        <taxon>Aspergillus</taxon>
        <taxon>Aspergillus subgen. Fumigati</taxon>
    </lineage>
</organism>
<dbReference type="Gene3D" id="3.30.43.10">
    <property type="entry name" value="Uridine Diphospho-n-acetylenolpyruvylglucosamine Reductase, domain 2"/>
    <property type="match status" value="1"/>
</dbReference>
<comment type="cofactor">
    <cofactor evidence="1">
        <name>FAD</name>
        <dbReference type="ChEBI" id="CHEBI:57692"/>
    </cofactor>
</comment>
<dbReference type="Gene3D" id="3.40.462.20">
    <property type="match status" value="1"/>
</dbReference>
<dbReference type="InterPro" id="IPR036318">
    <property type="entry name" value="FAD-bd_PCMH-like_sf"/>
</dbReference>
<sequence length="466" mass="51926">MPFMSYSHVLELRRWLEGTRANVICYGSQDYAEKIKRWSDTCERDAGAIVEVTSTSEVSEAVQFARKHHINFVTEAGGHSTTGSSATHGGLVISLTKMRRVLTDPASRTVCVQGGAIWDDVNESTAAYGLAQHRSCRDDTGGGFGWLTGRYGLISDNLVSVRMVLADGTIVEASDEDHQDLFWAVRGAGQAFGIVTELVFRAYDLAGPVYGGTLIFTVDRLPGILEFANRFHERQDQDSGFFFGLAAPSAADRTGILVLPFYNGSQEKAEVFFAPLMSLGPSINKTSMMSYKELNRIANVDPVPEGRKCFSGTKVSMPLDHHMLCDLWEHFDAIMDKYPRSKNSVLMFELIPYGKTISVPIDATACADRGRYYNVALLLCWYDPEHDAAMHTYMRALLSRIKRSDCYAGKTEPVVQANANFAGHEIGATYLFRDNLPRLQALKKKYDPHNVFSKWHDLVSHTERQS</sequence>
<keyword evidence="5" id="KW-0560">Oxidoreductase</keyword>
<dbReference type="OrthoDB" id="415825at2759"/>
<dbReference type="RefSeq" id="XP_024680913.1">
    <property type="nucleotide sequence ID" value="XM_024831928.1"/>
</dbReference>
<dbReference type="PANTHER" id="PTHR42973">
    <property type="entry name" value="BINDING OXIDOREDUCTASE, PUTATIVE (AFU_ORTHOLOGUE AFUA_1G17690)-RELATED"/>
    <property type="match status" value="1"/>
</dbReference>
<dbReference type="InterPro" id="IPR016167">
    <property type="entry name" value="FAD-bd_PCMH_sub1"/>
</dbReference>
<reference evidence="8" key="1">
    <citation type="journal article" date="2018" name="Proc. Natl. Acad. Sci. U.S.A.">
        <title>Linking secondary metabolites to gene clusters through genome sequencing of six diverse Aspergillus species.</title>
        <authorList>
            <person name="Kaerboelling I."/>
            <person name="Vesth T.C."/>
            <person name="Frisvad J.C."/>
            <person name="Nybo J.L."/>
            <person name="Theobald S."/>
            <person name="Kuo A."/>
            <person name="Bowyer P."/>
            <person name="Matsuda Y."/>
            <person name="Mondo S."/>
            <person name="Lyhne E.K."/>
            <person name="Kogle M.E."/>
            <person name="Clum A."/>
            <person name="Lipzen A."/>
            <person name="Salamov A."/>
            <person name="Ngan C.Y."/>
            <person name="Daum C."/>
            <person name="Chiniquy J."/>
            <person name="Barry K."/>
            <person name="LaButti K."/>
            <person name="Haridas S."/>
            <person name="Simmons B.A."/>
            <person name="Magnuson J.K."/>
            <person name="Mortensen U.H."/>
            <person name="Larsen T.O."/>
            <person name="Grigoriev I.V."/>
            <person name="Baker S.E."/>
            <person name="Andersen M.R."/>
        </authorList>
    </citation>
    <scope>NUCLEOTIDE SEQUENCE [LARGE SCALE GENOMIC DNA]</scope>
    <source>
        <strain evidence="8">IBT 16806</strain>
    </source>
</reference>
<evidence type="ECO:0000256" key="4">
    <source>
        <dbReference type="ARBA" id="ARBA00022827"/>
    </source>
</evidence>
<name>A0A2I1C3Y0_ASPN1</name>
<proteinExistence type="inferred from homology"/>
<dbReference type="OMA" id="CANRGRY"/>
<comment type="caution">
    <text evidence="7">The sequence shown here is derived from an EMBL/GenBank/DDBJ whole genome shotgun (WGS) entry which is preliminary data.</text>
</comment>
<accession>A0A2I1C3Y0</accession>
<protein>
    <submittedName>
        <fullName evidence="7">Putative FAD binding oxidoreductase</fullName>
    </submittedName>
</protein>
<gene>
    <name evidence="7" type="ORF">P174DRAFT_512943</name>
</gene>
<evidence type="ECO:0000259" key="6">
    <source>
        <dbReference type="PROSITE" id="PS51387"/>
    </source>
</evidence>
<comment type="similarity">
    <text evidence="2">Belongs to the oxygen-dependent FAD-linked oxidoreductase family.</text>
</comment>
<evidence type="ECO:0000256" key="5">
    <source>
        <dbReference type="ARBA" id="ARBA00023002"/>
    </source>
</evidence>
<dbReference type="SUPFAM" id="SSF56176">
    <property type="entry name" value="FAD-binding/transporter-associated domain-like"/>
    <property type="match status" value="1"/>
</dbReference>
<dbReference type="PANTHER" id="PTHR42973:SF39">
    <property type="entry name" value="FAD-BINDING PCMH-TYPE DOMAIN-CONTAINING PROTEIN"/>
    <property type="match status" value="1"/>
</dbReference>
<dbReference type="STRING" id="1392255.A0A2I1C3Y0"/>
<evidence type="ECO:0000256" key="2">
    <source>
        <dbReference type="ARBA" id="ARBA00005466"/>
    </source>
</evidence>
<dbReference type="GO" id="GO:0071949">
    <property type="term" value="F:FAD binding"/>
    <property type="evidence" value="ECO:0007669"/>
    <property type="project" value="InterPro"/>
</dbReference>
<dbReference type="VEuPathDB" id="FungiDB:P174DRAFT_512943"/>
<dbReference type="InterPro" id="IPR016164">
    <property type="entry name" value="FAD-linked_Oxase-like_C"/>
</dbReference>
<feature type="domain" description="FAD-binding PCMH-type" evidence="6">
    <location>
        <begin position="42"/>
        <end position="205"/>
    </location>
</feature>
<dbReference type="Gene3D" id="3.30.465.10">
    <property type="match status" value="1"/>
</dbReference>
<evidence type="ECO:0000256" key="3">
    <source>
        <dbReference type="ARBA" id="ARBA00022630"/>
    </source>
</evidence>
<dbReference type="Pfam" id="PF08031">
    <property type="entry name" value="BBE"/>
    <property type="match status" value="1"/>
</dbReference>
<evidence type="ECO:0000256" key="1">
    <source>
        <dbReference type="ARBA" id="ARBA00001974"/>
    </source>
</evidence>
<dbReference type="GeneID" id="36539264"/>
<evidence type="ECO:0000313" key="8">
    <source>
        <dbReference type="Proteomes" id="UP000234474"/>
    </source>
</evidence>
<keyword evidence="3" id="KW-0285">Flavoprotein</keyword>